<evidence type="ECO:0000313" key="4">
    <source>
        <dbReference type="Proteomes" id="UP000003959"/>
    </source>
</evidence>
<dbReference type="eggNOG" id="COG3210">
    <property type="taxonomic scope" value="Bacteria"/>
</dbReference>
<organism evidence="3 4">
    <name type="scientific">Moorena producens 3L</name>
    <dbReference type="NCBI Taxonomy" id="489825"/>
    <lineage>
        <taxon>Bacteria</taxon>
        <taxon>Bacillati</taxon>
        <taxon>Cyanobacteriota</taxon>
        <taxon>Cyanophyceae</taxon>
        <taxon>Coleofasciculales</taxon>
        <taxon>Coleofasciculaceae</taxon>
        <taxon>Moorena</taxon>
    </lineage>
</organism>
<dbReference type="RefSeq" id="WP_008191439.1">
    <property type="nucleotide sequence ID" value="NZ_GL890973.1"/>
</dbReference>
<feature type="signal peptide" evidence="1">
    <location>
        <begin position="1"/>
        <end position="26"/>
    </location>
</feature>
<dbReference type="InterPro" id="IPR012334">
    <property type="entry name" value="Pectin_lyas_fold"/>
</dbReference>
<protein>
    <submittedName>
        <fullName evidence="3">Hemagglutination activity domain protein</fullName>
    </submittedName>
</protein>
<dbReference type="OrthoDB" id="218680at2"/>
<keyword evidence="4" id="KW-1185">Reference proteome</keyword>
<dbReference type="HOGENOM" id="CLU_1114838_0_0_3"/>
<proteinExistence type="predicted"/>
<dbReference type="SMART" id="SM00912">
    <property type="entry name" value="Haemagg_act"/>
    <property type="match status" value="1"/>
</dbReference>
<evidence type="ECO:0000256" key="1">
    <source>
        <dbReference type="SAM" id="SignalP"/>
    </source>
</evidence>
<keyword evidence="1" id="KW-0732">Signal</keyword>
<evidence type="ECO:0000313" key="3">
    <source>
        <dbReference type="EMBL" id="EGJ28693.1"/>
    </source>
</evidence>
<reference evidence="4" key="1">
    <citation type="journal article" date="2011" name="Proc. Natl. Acad. Sci. U.S.A.">
        <title>Genomic insights into the physiology and ecology of the marine filamentous cyanobacterium Lyngbya majuscula.</title>
        <authorList>
            <person name="Jones A.C."/>
            <person name="Monroe E.A."/>
            <person name="Podell S."/>
            <person name="Hess W.R."/>
            <person name="Klages S."/>
            <person name="Esquenazi E."/>
            <person name="Niessen S."/>
            <person name="Hoover H."/>
            <person name="Rothmann M."/>
            <person name="Lasken R.S."/>
            <person name="Yates J.R.III."/>
            <person name="Reinhardt R."/>
            <person name="Kube M."/>
            <person name="Burkart M.D."/>
            <person name="Allen E.E."/>
            <person name="Dorrestein P.C."/>
            <person name="Gerwick W.H."/>
            <person name="Gerwick L."/>
        </authorList>
    </citation>
    <scope>NUCLEOTIDE SEQUENCE [LARGE SCALE GENOMIC DNA]</scope>
    <source>
        <strain evidence="4">3L</strain>
    </source>
</reference>
<evidence type="ECO:0000259" key="2">
    <source>
        <dbReference type="SMART" id="SM00912"/>
    </source>
</evidence>
<dbReference type="SUPFAM" id="SSF51126">
    <property type="entry name" value="Pectin lyase-like"/>
    <property type="match status" value="1"/>
</dbReference>
<dbReference type="Gene3D" id="2.160.20.10">
    <property type="entry name" value="Single-stranded right-handed beta-helix, Pectin lyase-like"/>
    <property type="match status" value="1"/>
</dbReference>
<dbReference type="NCBIfam" id="TIGR01901">
    <property type="entry name" value="adhes_NPXG"/>
    <property type="match status" value="1"/>
</dbReference>
<dbReference type="Proteomes" id="UP000003959">
    <property type="component" value="Unassembled WGS sequence"/>
</dbReference>
<dbReference type="EMBL" id="GL890973">
    <property type="protein sequence ID" value="EGJ28693.1"/>
    <property type="molecule type" value="Genomic_DNA"/>
</dbReference>
<feature type="chain" id="PRO_5003319934" evidence="1">
    <location>
        <begin position="27"/>
        <end position="249"/>
    </location>
</feature>
<name>F4Y3L7_9CYAN</name>
<dbReference type="AlphaFoldDB" id="F4Y3L7"/>
<feature type="domain" description="Filamentous haemagglutinin FhaB/tRNA nuclease CdiA-like TPS" evidence="2">
    <location>
        <begin position="51"/>
        <end position="158"/>
    </location>
</feature>
<gene>
    <name evidence="3" type="ORF">LYNGBM3L_72710</name>
</gene>
<dbReference type="InterPro" id="IPR008638">
    <property type="entry name" value="FhaB/CdiA-like_TPS"/>
</dbReference>
<sequence>MALYVWKNYNTQLGLALCLAISGAYAFSVKQANAQITPDTTLPAAERSLFHQSSGQVNGEIVDLIKGGSIRDINLFHSFLEFNVGDGQRVYFANPAGIENILSRVTGANPSNIFGTLGVDGGANLFLINPNGIFFGNNAKLDVSGSFVGTTADGIGFGNQGVFSASNPEPPSPLLTVNPNVFFFNQIPGNITSQAKLEKLAVDNLLLLGGDVEVIEDSKISTNLRATINRYPANAHYGQFFLALTLDMI</sequence>
<accession>F4Y3L7</accession>
<dbReference type="Pfam" id="PF05860">
    <property type="entry name" value="TPS"/>
    <property type="match status" value="1"/>
</dbReference>
<dbReference type="InterPro" id="IPR011050">
    <property type="entry name" value="Pectin_lyase_fold/virulence"/>
</dbReference>